<dbReference type="PRINTS" id="PR00370">
    <property type="entry name" value="FMOXYGENASE"/>
</dbReference>
<evidence type="ECO:0000256" key="3">
    <source>
        <dbReference type="ARBA" id="ARBA00022827"/>
    </source>
</evidence>
<dbReference type="PANTHER" id="PTHR42877:SF6">
    <property type="entry name" value="MONOOXYGENASE, PUTATIVE (AFU_ORTHOLOGUE AFUA_3G15050)-RELATED"/>
    <property type="match status" value="1"/>
</dbReference>
<dbReference type="InterPro" id="IPR036188">
    <property type="entry name" value="FAD/NAD-bd_sf"/>
</dbReference>
<sequence>MAALDPNVPFAHLLRDKSHTLPRLDDVEKVDLETLEDVSSAASSVSDSSASAASSDASSTQGATQDDGKAARVAEAHTTYYPHPTAFEIGEHPIDQIRPLKVAIVGAGLSGITAGALLPIKVPGVKLTIFEKNADVGGTWFENTYPGVRCDIPAHVYQSSFFPNTQWSEEYAQGPEIRAYWQSVAQKYDVYSKLRTSTKVTGSYWEPQRAQWRLEIDASGERSTEYFDFVIQAIGRFNSWKLPEYPGMDKYKGKIIHSSHWDDSFDATGKRIATIGNGASGIQVTPALRKIATHIDHYVRSATWIAGKFTPWLRERQEAPIPFSEETKEAFQDPDIYLLYRKKLEDGFWRTYAGIISDSAAAQALPGKLKAIMKERLEKGGRPDFVEKLIPDFPPHCRRLTPGPGYLEAITKDNIELITTPIDHFTEDGIVDKEGNHRPVDAVICSTGANTDCAPPVPIVSGDFDLAKDWKIGGKFGFPYSYLGVGVPGFPNLAFILGPNPAGPTGTLVNSAETQIAYIAKMLRKISSQGIKTMTPARQAADDFVEYCDAFFPRTNLTKKCSSWSNSGVPGARIHGHWPGSAAHLNLVRREPRWEDFEYTYVRSENRFAYFGNGWTTREKDLDYDMVSYLRTEKTNDLRNLHELWWDV</sequence>
<evidence type="ECO:0000313" key="7">
    <source>
        <dbReference type="Proteomes" id="UP000799767"/>
    </source>
</evidence>
<feature type="compositionally biased region" description="Low complexity" evidence="5">
    <location>
        <begin position="38"/>
        <end position="59"/>
    </location>
</feature>
<dbReference type="Pfam" id="PF00743">
    <property type="entry name" value="FMO-like"/>
    <property type="match status" value="1"/>
</dbReference>
<dbReference type="RefSeq" id="XP_033591361.1">
    <property type="nucleotide sequence ID" value="XM_033730918.1"/>
</dbReference>
<dbReference type="InterPro" id="IPR051209">
    <property type="entry name" value="FAD-bind_Monooxygenase_sf"/>
</dbReference>
<accession>A0A6A6PXM7</accession>
<protein>
    <recommendedName>
        <fullName evidence="8">FAD/NAD(P)-binding domain-containing protein</fullName>
    </recommendedName>
</protein>
<dbReference type="OrthoDB" id="74360at2759"/>
<evidence type="ECO:0000256" key="2">
    <source>
        <dbReference type="ARBA" id="ARBA00022630"/>
    </source>
</evidence>
<dbReference type="GO" id="GO:0004499">
    <property type="term" value="F:N,N-dimethylaniline monooxygenase activity"/>
    <property type="evidence" value="ECO:0007669"/>
    <property type="project" value="InterPro"/>
</dbReference>
<keyword evidence="7" id="KW-1185">Reference proteome</keyword>
<keyword evidence="4" id="KW-0560">Oxidoreductase</keyword>
<name>A0A6A6PXM7_9PEZI</name>
<dbReference type="InterPro" id="IPR000960">
    <property type="entry name" value="Flavin_mOase"/>
</dbReference>
<dbReference type="SUPFAM" id="SSF51905">
    <property type="entry name" value="FAD/NAD(P)-binding domain"/>
    <property type="match status" value="2"/>
</dbReference>
<comment type="similarity">
    <text evidence="1">Belongs to the FAD-binding monooxygenase family.</text>
</comment>
<proteinExistence type="inferred from homology"/>
<evidence type="ECO:0000256" key="4">
    <source>
        <dbReference type="ARBA" id="ARBA00023002"/>
    </source>
</evidence>
<dbReference type="EMBL" id="MU001634">
    <property type="protein sequence ID" value="KAF2484792.1"/>
    <property type="molecule type" value="Genomic_DNA"/>
</dbReference>
<dbReference type="PANTHER" id="PTHR42877">
    <property type="entry name" value="L-ORNITHINE N(5)-MONOOXYGENASE-RELATED"/>
    <property type="match status" value="1"/>
</dbReference>
<evidence type="ECO:0008006" key="8">
    <source>
        <dbReference type="Google" id="ProtNLM"/>
    </source>
</evidence>
<dbReference type="Proteomes" id="UP000799767">
    <property type="component" value="Unassembled WGS sequence"/>
</dbReference>
<dbReference type="GeneID" id="54471920"/>
<keyword evidence="2" id="KW-0285">Flavoprotein</keyword>
<organism evidence="6 7">
    <name type="scientific">Neohortaea acidophila</name>
    <dbReference type="NCBI Taxonomy" id="245834"/>
    <lineage>
        <taxon>Eukaryota</taxon>
        <taxon>Fungi</taxon>
        <taxon>Dikarya</taxon>
        <taxon>Ascomycota</taxon>
        <taxon>Pezizomycotina</taxon>
        <taxon>Dothideomycetes</taxon>
        <taxon>Dothideomycetidae</taxon>
        <taxon>Mycosphaerellales</taxon>
        <taxon>Teratosphaeriaceae</taxon>
        <taxon>Neohortaea</taxon>
    </lineage>
</organism>
<gene>
    <name evidence="6" type="ORF">BDY17DRAFT_248544</name>
</gene>
<dbReference type="GO" id="GO:0050660">
    <property type="term" value="F:flavin adenine dinucleotide binding"/>
    <property type="evidence" value="ECO:0007669"/>
    <property type="project" value="InterPro"/>
</dbReference>
<evidence type="ECO:0000256" key="5">
    <source>
        <dbReference type="SAM" id="MobiDB-lite"/>
    </source>
</evidence>
<feature type="region of interest" description="Disordered" evidence="5">
    <location>
        <begin position="38"/>
        <end position="71"/>
    </location>
</feature>
<dbReference type="AlphaFoldDB" id="A0A6A6PXM7"/>
<dbReference type="Gene3D" id="3.50.50.60">
    <property type="entry name" value="FAD/NAD(P)-binding domain"/>
    <property type="match status" value="2"/>
</dbReference>
<reference evidence="6" key="1">
    <citation type="journal article" date="2020" name="Stud. Mycol.">
        <title>101 Dothideomycetes genomes: a test case for predicting lifestyles and emergence of pathogens.</title>
        <authorList>
            <person name="Haridas S."/>
            <person name="Albert R."/>
            <person name="Binder M."/>
            <person name="Bloem J."/>
            <person name="Labutti K."/>
            <person name="Salamov A."/>
            <person name="Andreopoulos B."/>
            <person name="Baker S."/>
            <person name="Barry K."/>
            <person name="Bills G."/>
            <person name="Bluhm B."/>
            <person name="Cannon C."/>
            <person name="Castanera R."/>
            <person name="Culley D."/>
            <person name="Daum C."/>
            <person name="Ezra D."/>
            <person name="Gonzalez J."/>
            <person name="Henrissat B."/>
            <person name="Kuo A."/>
            <person name="Liang C."/>
            <person name="Lipzen A."/>
            <person name="Lutzoni F."/>
            <person name="Magnuson J."/>
            <person name="Mondo S."/>
            <person name="Nolan M."/>
            <person name="Ohm R."/>
            <person name="Pangilinan J."/>
            <person name="Park H.-J."/>
            <person name="Ramirez L."/>
            <person name="Alfaro M."/>
            <person name="Sun H."/>
            <person name="Tritt A."/>
            <person name="Yoshinaga Y."/>
            <person name="Zwiers L.-H."/>
            <person name="Turgeon B."/>
            <person name="Goodwin S."/>
            <person name="Spatafora J."/>
            <person name="Crous P."/>
            <person name="Grigoriev I."/>
        </authorList>
    </citation>
    <scope>NUCLEOTIDE SEQUENCE</scope>
    <source>
        <strain evidence="6">CBS 113389</strain>
    </source>
</reference>
<dbReference type="InterPro" id="IPR020946">
    <property type="entry name" value="Flavin_mOase-like"/>
</dbReference>
<dbReference type="GO" id="GO:0050661">
    <property type="term" value="F:NADP binding"/>
    <property type="evidence" value="ECO:0007669"/>
    <property type="project" value="InterPro"/>
</dbReference>
<evidence type="ECO:0000256" key="1">
    <source>
        <dbReference type="ARBA" id="ARBA00010139"/>
    </source>
</evidence>
<keyword evidence="3" id="KW-0274">FAD</keyword>
<evidence type="ECO:0000313" key="6">
    <source>
        <dbReference type="EMBL" id="KAF2484792.1"/>
    </source>
</evidence>